<evidence type="ECO:0000259" key="10">
    <source>
        <dbReference type="PROSITE" id="PS50109"/>
    </source>
</evidence>
<evidence type="ECO:0000256" key="5">
    <source>
        <dbReference type="ARBA" id="ARBA00022741"/>
    </source>
</evidence>
<accession>A0ABY7MVE8</accession>
<evidence type="ECO:0000256" key="9">
    <source>
        <dbReference type="SAM" id="MobiDB-lite"/>
    </source>
</evidence>
<evidence type="ECO:0000256" key="7">
    <source>
        <dbReference type="ARBA" id="ARBA00022840"/>
    </source>
</evidence>
<protein>
    <recommendedName>
        <fullName evidence="2">histidine kinase</fullName>
        <ecNumber evidence="2">2.7.13.3</ecNumber>
    </recommendedName>
</protein>
<dbReference type="CDD" id="cd00082">
    <property type="entry name" value="HisKA"/>
    <property type="match status" value="1"/>
</dbReference>
<evidence type="ECO:0000256" key="8">
    <source>
        <dbReference type="ARBA" id="ARBA00023012"/>
    </source>
</evidence>
<dbReference type="InterPro" id="IPR013767">
    <property type="entry name" value="PAS_fold"/>
</dbReference>
<dbReference type="InterPro" id="IPR036097">
    <property type="entry name" value="HisK_dim/P_sf"/>
</dbReference>
<keyword evidence="3" id="KW-0597">Phosphoprotein</keyword>
<dbReference type="EMBL" id="CP089391">
    <property type="protein sequence ID" value="WBL82388.1"/>
    <property type="molecule type" value="Genomic_DNA"/>
</dbReference>
<dbReference type="InterPro" id="IPR035965">
    <property type="entry name" value="PAS-like_dom_sf"/>
</dbReference>
<dbReference type="InterPro" id="IPR004358">
    <property type="entry name" value="Sig_transdc_His_kin-like_C"/>
</dbReference>
<keyword evidence="7" id="KW-0067">ATP-binding</keyword>
<keyword evidence="4" id="KW-0808">Transferase</keyword>
<reference evidence="11" key="1">
    <citation type="submission" date="2021-12" db="EMBL/GenBank/DDBJ databases">
        <title>Bradyrhizobium xenonodulans sp. nov.</title>
        <authorList>
            <person name="Claassens R."/>
            <person name="Venter S.N."/>
            <person name="Beukes C.W."/>
            <person name="Stepkowski T."/>
            <person name="Steenkamp E.T."/>
        </authorList>
    </citation>
    <scope>NUCLEOTIDE SEQUENCE</scope>
    <source>
        <strain evidence="11">14AB</strain>
    </source>
</reference>
<sequence>MSSAVEHRRPLPSDSDAILDALPNPVLMIGPDGKIVAANIATEAFFDISTQFLKRQSLKELVPFGSPLLALIDQVRSSNSPVNEYKVDLGTPRMGGDRQVDLHVAPLTERPGHIVVMLQERSIADKMDRQLTHRSAARSVIALAAMLAHEIKNPLSGIRGAAQLLEQQASSEDRMLTRLICDEADRIVTLVDRMEVFGDERPVVRGPVNIHSVLDHVKRLAQSGFARNIRFIEDYDPSLPPVLANQDQLIQVFLNLVKNAAEAVVDLGSDAEIQLTTAFRPGVRLSVPGQKTRVSLPLEFCVRDNGPGVPDDLLPNLFDPFVTTKQTGSGLGLALVAKIIGDHGGIIECESQPRKTTFRVLMPMYSTSAKHADHSSRDGSAGKSSSASQGAK</sequence>
<dbReference type="PROSITE" id="PS50109">
    <property type="entry name" value="HIS_KIN"/>
    <property type="match status" value="1"/>
</dbReference>
<dbReference type="Pfam" id="PF00989">
    <property type="entry name" value="PAS"/>
    <property type="match status" value="1"/>
</dbReference>
<comment type="catalytic activity">
    <reaction evidence="1">
        <text>ATP + protein L-histidine = ADP + protein N-phospho-L-histidine.</text>
        <dbReference type="EC" id="2.7.13.3"/>
    </reaction>
</comment>
<feature type="region of interest" description="Disordered" evidence="9">
    <location>
        <begin position="369"/>
        <end position="392"/>
    </location>
</feature>
<dbReference type="InterPro" id="IPR003594">
    <property type="entry name" value="HATPase_dom"/>
</dbReference>
<feature type="compositionally biased region" description="Low complexity" evidence="9">
    <location>
        <begin position="378"/>
        <end position="392"/>
    </location>
</feature>
<dbReference type="CDD" id="cd00130">
    <property type="entry name" value="PAS"/>
    <property type="match status" value="1"/>
</dbReference>
<dbReference type="SMART" id="SM00388">
    <property type="entry name" value="HisKA"/>
    <property type="match status" value="1"/>
</dbReference>
<organism evidence="11 12">
    <name type="scientific">Bradyrhizobium xenonodulans</name>
    <dbReference type="NCBI Taxonomy" id="2736875"/>
    <lineage>
        <taxon>Bacteria</taxon>
        <taxon>Pseudomonadati</taxon>
        <taxon>Pseudomonadota</taxon>
        <taxon>Alphaproteobacteria</taxon>
        <taxon>Hyphomicrobiales</taxon>
        <taxon>Nitrobacteraceae</taxon>
        <taxon>Bradyrhizobium</taxon>
    </lineage>
</organism>
<dbReference type="InterPro" id="IPR036890">
    <property type="entry name" value="HATPase_C_sf"/>
</dbReference>
<evidence type="ECO:0000256" key="4">
    <source>
        <dbReference type="ARBA" id="ARBA00022679"/>
    </source>
</evidence>
<dbReference type="RefSeq" id="WP_270172312.1">
    <property type="nucleotide sequence ID" value="NZ_CP089391.1"/>
</dbReference>
<proteinExistence type="predicted"/>
<dbReference type="Pfam" id="PF00512">
    <property type="entry name" value="HisKA"/>
    <property type="match status" value="1"/>
</dbReference>
<evidence type="ECO:0000256" key="6">
    <source>
        <dbReference type="ARBA" id="ARBA00022777"/>
    </source>
</evidence>
<dbReference type="InterPro" id="IPR003661">
    <property type="entry name" value="HisK_dim/P_dom"/>
</dbReference>
<name>A0ABY7MVE8_9BRAD</name>
<dbReference type="SUPFAM" id="SSF47384">
    <property type="entry name" value="Homodimeric domain of signal transducing histidine kinase"/>
    <property type="match status" value="1"/>
</dbReference>
<keyword evidence="12" id="KW-1185">Reference proteome</keyword>
<dbReference type="PRINTS" id="PR00344">
    <property type="entry name" value="BCTRLSENSOR"/>
</dbReference>
<dbReference type="SUPFAM" id="SSF55874">
    <property type="entry name" value="ATPase domain of HSP90 chaperone/DNA topoisomerase II/histidine kinase"/>
    <property type="match status" value="1"/>
</dbReference>
<dbReference type="Gene3D" id="3.30.450.20">
    <property type="entry name" value="PAS domain"/>
    <property type="match status" value="1"/>
</dbReference>
<evidence type="ECO:0000313" key="11">
    <source>
        <dbReference type="EMBL" id="WBL82388.1"/>
    </source>
</evidence>
<dbReference type="InterPro" id="IPR000014">
    <property type="entry name" value="PAS"/>
</dbReference>
<dbReference type="EC" id="2.7.13.3" evidence="2"/>
<evidence type="ECO:0000256" key="1">
    <source>
        <dbReference type="ARBA" id="ARBA00000085"/>
    </source>
</evidence>
<dbReference type="SMART" id="SM00091">
    <property type="entry name" value="PAS"/>
    <property type="match status" value="1"/>
</dbReference>
<gene>
    <name evidence="11" type="ORF">I3J27_18870</name>
</gene>
<evidence type="ECO:0000313" key="12">
    <source>
        <dbReference type="Proteomes" id="UP001179614"/>
    </source>
</evidence>
<keyword evidence="5" id="KW-0547">Nucleotide-binding</keyword>
<dbReference type="Gene3D" id="1.10.287.130">
    <property type="match status" value="1"/>
</dbReference>
<keyword evidence="8" id="KW-0902">Two-component regulatory system</keyword>
<dbReference type="Pfam" id="PF02518">
    <property type="entry name" value="HATPase_c"/>
    <property type="match status" value="1"/>
</dbReference>
<dbReference type="SMART" id="SM00387">
    <property type="entry name" value="HATPase_c"/>
    <property type="match status" value="1"/>
</dbReference>
<dbReference type="Proteomes" id="UP001179614">
    <property type="component" value="Chromosome"/>
</dbReference>
<dbReference type="Gene3D" id="3.30.565.10">
    <property type="entry name" value="Histidine kinase-like ATPase, C-terminal domain"/>
    <property type="match status" value="1"/>
</dbReference>
<dbReference type="PANTHER" id="PTHR43065:SF10">
    <property type="entry name" value="PEROXIDE STRESS-ACTIVATED HISTIDINE KINASE MAK3"/>
    <property type="match status" value="1"/>
</dbReference>
<dbReference type="SUPFAM" id="SSF55785">
    <property type="entry name" value="PYP-like sensor domain (PAS domain)"/>
    <property type="match status" value="1"/>
</dbReference>
<dbReference type="PANTHER" id="PTHR43065">
    <property type="entry name" value="SENSOR HISTIDINE KINASE"/>
    <property type="match status" value="1"/>
</dbReference>
<feature type="domain" description="Histidine kinase" evidence="10">
    <location>
        <begin position="146"/>
        <end position="366"/>
    </location>
</feature>
<evidence type="ECO:0000256" key="3">
    <source>
        <dbReference type="ARBA" id="ARBA00022553"/>
    </source>
</evidence>
<evidence type="ECO:0000256" key="2">
    <source>
        <dbReference type="ARBA" id="ARBA00012438"/>
    </source>
</evidence>
<dbReference type="InterPro" id="IPR005467">
    <property type="entry name" value="His_kinase_dom"/>
</dbReference>
<keyword evidence="6" id="KW-0418">Kinase</keyword>